<dbReference type="Pfam" id="PF01797">
    <property type="entry name" value="Y1_Tnp"/>
    <property type="match status" value="1"/>
</dbReference>
<dbReference type="AlphaFoldDB" id="A0A5M6DH23"/>
<name>A0A5M6DH23_9BACT</name>
<dbReference type="GO" id="GO:0003677">
    <property type="term" value="F:DNA binding"/>
    <property type="evidence" value="ECO:0007669"/>
    <property type="project" value="InterPro"/>
</dbReference>
<dbReference type="SMART" id="SM01321">
    <property type="entry name" value="Y1_Tnp"/>
    <property type="match status" value="1"/>
</dbReference>
<gene>
    <name evidence="2" type="ORF">FYK55_00010</name>
</gene>
<dbReference type="SUPFAM" id="SSF143422">
    <property type="entry name" value="Transposase IS200-like"/>
    <property type="match status" value="1"/>
</dbReference>
<comment type="caution">
    <text evidence="2">The sequence shown here is derived from an EMBL/GenBank/DDBJ whole genome shotgun (WGS) entry which is preliminary data.</text>
</comment>
<keyword evidence="3" id="KW-1185">Reference proteome</keyword>
<dbReference type="InterPro" id="IPR002686">
    <property type="entry name" value="Transposase_17"/>
</dbReference>
<dbReference type="Proteomes" id="UP000324479">
    <property type="component" value="Unassembled WGS sequence"/>
</dbReference>
<reference evidence="2 3" key="1">
    <citation type="submission" date="2019-08" db="EMBL/GenBank/DDBJ databases">
        <authorList>
            <person name="Dhanesh K."/>
            <person name="Kumar G."/>
            <person name="Sasikala C."/>
            <person name="Venkata Ramana C."/>
        </authorList>
    </citation>
    <scope>NUCLEOTIDE SEQUENCE [LARGE SCALE GENOMIC DNA]</scope>
    <source>
        <strain evidence="2 3">JC645</strain>
    </source>
</reference>
<dbReference type="InterPro" id="IPR036515">
    <property type="entry name" value="Transposase_17_sf"/>
</dbReference>
<dbReference type="PANTHER" id="PTHR34322:SF2">
    <property type="entry name" value="TRANSPOSASE IS200-LIKE DOMAIN-CONTAINING PROTEIN"/>
    <property type="match status" value="1"/>
</dbReference>
<organism evidence="2 3">
    <name type="scientific">Roseiconus nitratireducens</name>
    <dbReference type="NCBI Taxonomy" id="2605748"/>
    <lineage>
        <taxon>Bacteria</taxon>
        <taxon>Pseudomonadati</taxon>
        <taxon>Planctomycetota</taxon>
        <taxon>Planctomycetia</taxon>
        <taxon>Pirellulales</taxon>
        <taxon>Pirellulaceae</taxon>
        <taxon>Roseiconus</taxon>
    </lineage>
</organism>
<evidence type="ECO:0000259" key="1">
    <source>
        <dbReference type="SMART" id="SM01321"/>
    </source>
</evidence>
<dbReference type="PANTHER" id="PTHR34322">
    <property type="entry name" value="TRANSPOSASE, Y1_TNP DOMAIN-CONTAINING"/>
    <property type="match status" value="1"/>
</dbReference>
<evidence type="ECO:0000313" key="3">
    <source>
        <dbReference type="Proteomes" id="UP000324479"/>
    </source>
</evidence>
<dbReference type="EMBL" id="VWOX01000001">
    <property type="protein sequence ID" value="KAA5546854.1"/>
    <property type="molecule type" value="Genomic_DNA"/>
</dbReference>
<feature type="domain" description="Transposase IS200-like" evidence="1">
    <location>
        <begin position="9"/>
        <end position="126"/>
    </location>
</feature>
<dbReference type="GO" id="GO:0004803">
    <property type="term" value="F:transposase activity"/>
    <property type="evidence" value="ECO:0007669"/>
    <property type="project" value="InterPro"/>
</dbReference>
<sequence length="224" mass="26261">MPRRPRACPAGVCFHVLNRAVARLPLFNKAADYRAFESVMEEAYDRVNLPILAYCVMPNHWHFVVRPKSDHQVTDFFRWLTNTHTMRWHAHHGTGGTGHLYQGRFKSFPIEEDEHLLVVLRYVERNALRAGLCDRAEDWQWGSLWGRDQATKTDFLADWPLPRPKNWRSHVNKPQSESELQALRKCVQRCRPFGNEDWVCQAATRMKLTHTLRPPGRPKKSTPR</sequence>
<accession>A0A5M6DH23</accession>
<protein>
    <recommendedName>
        <fullName evidence="1">Transposase IS200-like domain-containing protein</fullName>
    </recommendedName>
</protein>
<proteinExistence type="predicted"/>
<dbReference type="Gene3D" id="3.30.70.1290">
    <property type="entry name" value="Transposase IS200-like"/>
    <property type="match status" value="1"/>
</dbReference>
<dbReference type="RefSeq" id="WP_150073961.1">
    <property type="nucleotide sequence ID" value="NZ_VWOX01000001.1"/>
</dbReference>
<dbReference type="GO" id="GO:0006313">
    <property type="term" value="P:DNA transposition"/>
    <property type="evidence" value="ECO:0007669"/>
    <property type="project" value="InterPro"/>
</dbReference>
<evidence type="ECO:0000313" key="2">
    <source>
        <dbReference type="EMBL" id="KAA5546854.1"/>
    </source>
</evidence>